<evidence type="ECO:0000313" key="2">
    <source>
        <dbReference type="EMBL" id="KAF9512914.1"/>
    </source>
</evidence>
<accession>A0A9P6AVQ8</accession>
<protein>
    <submittedName>
        <fullName evidence="2">Uncharacterized protein</fullName>
    </submittedName>
</protein>
<organism evidence="2 3">
    <name type="scientific">Hydnum rufescens UP504</name>
    <dbReference type="NCBI Taxonomy" id="1448309"/>
    <lineage>
        <taxon>Eukaryota</taxon>
        <taxon>Fungi</taxon>
        <taxon>Dikarya</taxon>
        <taxon>Basidiomycota</taxon>
        <taxon>Agaricomycotina</taxon>
        <taxon>Agaricomycetes</taxon>
        <taxon>Cantharellales</taxon>
        <taxon>Hydnaceae</taxon>
        <taxon>Hydnum</taxon>
    </lineage>
</organism>
<feature type="region of interest" description="Disordered" evidence="1">
    <location>
        <begin position="1"/>
        <end position="31"/>
    </location>
</feature>
<dbReference type="OrthoDB" id="24630at2759"/>
<feature type="compositionally biased region" description="Polar residues" evidence="1">
    <location>
        <begin position="369"/>
        <end position="382"/>
    </location>
</feature>
<feature type="region of interest" description="Disordered" evidence="1">
    <location>
        <begin position="617"/>
        <end position="641"/>
    </location>
</feature>
<feature type="compositionally biased region" description="Polar residues" evidence="1">
    <location>
        <begin position="438"/>
        <end position="451"/>
    </location>
</feature>
<gene>
    <name evidence="2" type="ORF">BS47DRAFT_1393797</name>
</gene>
<name>A0A9P6AVQ8_9AGAM</name>
<evidence type="ECO:0000313" key="3">
    <source>
        <dbReference type="Proteomes" id="UP000886523"/>
    </source>
</evidence>
<feature type="region of interest" description="Disordered" evidence="1">
    <location>
        <begin position="369"/>
        <end position="454"/>
    </location>
</feature>
<dbReference type="GO" id="GO:0006891">
    <property type="term" value="P:intra-Golgi vesicle-mediated transport"/>
    <property type="evidence" value="ECO:0007669"/>
    <property type="project" value="InterPro"/>
</dbReference>
<dbReference type="PANTHER" id="PTHR28159">
    <property type="entry name" value="TRAFFICKING PROTEIN PARTICLE COMPLEX II-SPECIFIC SUBUNIT 65"/>
    <property type="match status" value="1"/>
</dbReference>
<proteinExistence type="predicted"/>
<sequence length="680" mass="73265">MTPKLRAAVPLIPPTTPNPVPTTSATDRPYAHADSGVSLQSYIWGDDSPLPALKNQPSEPPPKDEFIIAWSEEEKSWVAIYELHASVTIVVFNRVCHFKRQGSFDSFTQQNPARCLTAKSLPFEETSDPEIVNSDGEDEDIMHGMVEVNLLSGLNDGVTFTSSELPMSLPSSRVGPTIRRQAFSMAPLLSPVSGSDKHHSPSSSSILRKSYRKTLRTVEGIKVRMRSCYVPFVPSTVLNGGDDDLDASEEDEDAGSEERTVILSVEMENSNESGLGFFIEQVNINLLYSVSSLSPPHRATPHERKRQSTLSNASDGSIDGMQRSVAIVVKGHPYRPEDPTQEGSVPIHLETFSSRWTCVLDLVATQQADPNSWYSRPSSPLSTRDALPMPASPYPATFSSGPYQRERDRNSQTSSKMFSQKPRPVSSPLAPNGATAVSHRTSAGATLSSTGRFVPSPPSAVVAAMSGQTNNAGPSSLRFDKSAIAGAASSPVPLTPAFPSYSEGPPAPSNFQSPLGPVIDNSSLPHEAYRERLGSTIVPAAAQPRDGGTTYQGGEMAGNMLVSVTLLPPLRSSDSPRRIKRRIFPMDVFSLEVFVLNVSPIVRRCEVGYPEMRRRRQGTAVDLGGKSTAGGDAIGQSDSPLLPGSSQSVRIRVLALSPGVHMIDALTVTDIATSYTINLR</sequence>
<dbReference type="PANTHER" id="PTHR28159:SF1">
    <property type="entry name" value="TRAFFICKING PROTEIN PARTICLE COMPLEX II-SPECIFIC SUBUNIT 65"/>
    <property type="match status" value="1"/>
</dbReference>
<keyword evidence="3" id="KW-1185">Reference proteome</keyword>
<dbReference type="GO" id="GO:0005802">
    <property type="term" value="C:trans-Golgi network"/>
    <property type="evidence" value="ECO:0007669"/>
    <property type="project" value="TreeGrafter"/>
</dbReference>
<dbReference type="GO" id="GO:1990071">
    <property type="term" value="C:TRAPPII protein complex"/>
    <property type="evidence" value="ECO:0007669"/>
    <property type="project" value="InterPro"/>
</dbReference>
<dbReference type="Proteomes" id="UP000886523">
    <property type="component" value="Unassembled WGS sequence"/>
</dbReference>
<dbReference type="EMBL" id="MU128980">
    <property type="protein sequence ID" value="KAF9512914.1"/>
    <property type="molecule type" value="Genomic_DNA"/>
</dbReference>
<dbReference type="AlphaFoldDB" id="A0A9P6AVQ8"/>
<dbReference type="InterPro" id="IPR024662">
    <property type="entry name" value="Trs65"/>
</dbReference>
<feature type="compositionally biased region" description="Pro residues" evidence="1">
    <location>
        <begin position="11"/>
        <end position="20"/>
    </location>
</feature>
<feature type="region of interest" description="Disordered" evidence="1">
    <location>
        <begin position="496"/>
        <end position="522"/>
    </location>
</feature>
<comment type="caution">
    <text evidence="2">The sequence shown here is derived from an EMBL/GenBank/DDBJ whole genome shotgun (WGS) entry which is preliminary data.</text>
</comment>
<reference evidence="2" key="1">
    <citation type="journal article" date="2020" name="Nat. Commun.">
        <title>Large-scale genome sequencing of mycorrhizal fungi provides insights into the early evolution of symbiotic traits.</title>
        <authorList>
            <person name="Miyauchi S."/>
            <person name="Kiss E."/>
            <person name="Kuo A."/>
            <person name="Drula E."/>
            <person name="Kohler A."/>
            <person name="Sanchez-Garcia M."/>
            <person name="Morin E."/>
            <person name="Andreopoulos B."/>
            <person name="Barry K.W."/>
            <person name="Bonito G."/>
            <person name="Buee M."/>
            <person name="Carver A."/>
            <person name="Chen C."/>
            <person name="Cichocki N."/>
            <person name="Clum A."/>
            <person name="Culley D."/>
            <person name="Crous P.W."/>
            <person name="Fauchery L."/>
            <person name="Girlanda M."/>
            <person name="Hayes R.D."/>
            <person name="Keri Z."/>
            <person name="LaButti K."/>
            <person name="Lipzen A."/>
            <person name="Lombard V."/>
            <person name="Magnuson J."/>
            <person name="Maillard F."/>
            <person name="Murat C."/>
            <person name="Nolan M."/>
            <person name="Ohm R.A."/>
            <person name="Pangilinan J."/>
            <person name="Pereira M.F."/>
            <person name="Perotto S."/>
            <person name="Peter M."/>
            <person name="Pfister S."/>
            <person name="Riley R."/>
            <person name="Sitrit Y."/>
            <person name="Stielow J.B."/>
            <person name="Szollosi G."/>
            <person name="Zifcakova L."/>
            <person name="Stursova M."/>
            <person name="Spatafora J.W."/>
            <person name="Tedersoo L."/>
            <person name="Vaario L.M."/>
            <person name="Yamada A."/>
            <person name="Yan M."/>
            <person name="Wang P."/>
            <person name="Xu J."/>
            <person name="Bruns T."/>
            <person name="Baldrian P."/>
            <person name="Vilgalys R."/>
            <person name="Dunand C."/>
            <person name="Henrissat B."/>
            <person name="Grigoriev I.V."/>
            <person name="Hibbett D."/>
            <person name="Nagy L.G."/>
            <person name="Martin F.M."/>
        </authorList>
    </citation>
    <scope>NUCLEOTIDE SEQUENCE</scope>
    <source>
        <strain evidence="2">UP504</strain>
    </source>
</reference>
<evidence type="ECO:0000256" key="1">
    <source>
        <dbReference type="SAM" id="MobiDB-lite"/>
    </source>
</evidence>
<feature type="region of interest" description="Disordered" evidence="1">
    <location>
        <begin position="295"/>
        <end position="318"/>
    </location>
</feature>